<evidence type="ECO:0000313" key="3">
    <source>
        <dbReference type="Proteomes" id="UP000266441"/>
    </source>
</evidence>
<dbReference type="SUPFAM" id="SSF51126">
    <property type="entry name" value="Pectin lyase-like"/>
    <property type="match status" value="1"/>
</dbReference>
<evidence type="ECO:0000313" key="2">
    <source>
        <dbReference type="EMBL" id="RIH65886.1"/>
    </source>
</evidence>
<comment type="caution">
    <text evidence="2">The sequence shown here is derived from an EMBL/GenBank/DDBJ whole genome shotgun (WGS) entry which is preliminary data.</text>
</comment>
<protein>
    <recommendedName>
        <fullName evidence="4">Right-handed parallel beta-helix repeat-containing protein</fullName>
    </recommendedName>
</protein>
<reference evidence="2 3" key="1">
    <citation type="journal article" date="2015" name="Int. J. Syst. Evol. Microbiol.">
        <title>Mariniphaga sediminis sp. nov., isolated from coastal sediment.</title>
        <authorList>
            <person name="Wang F.Q."/>
            <person name="Shen Q.Y."/>
            <person name="Chen G.J."/>
            <person name="Du Z.J."/>
        </authorList>
    </citation>
    <scope>NUCLEOTIDE SEQUENCE [LARGE SCALE GENOMIC DNA]</scope>
    <source>
        <strain evidence="2 3">SY21</strain>
    </source>
</reference>
<evidence type="ECO:0008006" key="4">
    <source>
        <dbReference type="Google" id="ProtNLM"/>
    </source>
</evidence>
<name>A0A399D334_9BACT</name>
<evidence type="ECO:0000256" key="1">
    <source>
        <dbReference type="SAM" id="SignalP"/>
    </source>
</evidence>
<sequence length="338" mass="36525">MKKIAFISSLIILAMTVEAQKVALHSATGTQHFTGTSAFISAYNAANSGDTIYLPGGGFSSPANIDKQLWVLGAGHYPDSTQATAKTFINGNIALSENANGFRLEGVHINGSIIFDNNESVDNVIIKYCKVENDLNVQGSLITPSFNLTIINSVFSGSYFYLSNAQNAGIFNSIIQGKILNSFGNFFENNILMFSYTGYTNYYTISGDNNLCNNNIFLNASNRYLSGVSNQTNNNIFVTTPNLGTTPISSGNYYPVPQNTIFINQTGNAFSYDHNYHLQSPATYPGIDNTETGLYGGTHGYKEGAVPSNPHIQVQNIATTTDTEGNLSVQIKAVAQDQ</sequence>
<dbReference type="InterPro" id="IPR011050">
    <property type="entry name" value="Pectin_lyase_fold/virulence"/>
</dbReference>
<organism evidence="2 3">
    <name type="scientific">Mariniphaga sediminis</name>
    <dbReference type="NCBI Taxonomy" id="1628158"/>
    <lineage>
        <taxon>Bacteria</taxon>
        <taxon>Pseudomonadati</taxon>
        <taxon>Bacteroidota</taxon>
        <taxon>Bacteroidia</taxon>
        <taxon>Marinilabiliales</taxon>
        <taxon>Prolixibacteraceae</taxon>
        <taxon>Mariniphaga</taxon>
    </lineage>
</organism>
<proteinExistence type="predicted"/>
<dbReference type="EMBL" id="QWET01000004">
    <property type="protein sequence ID" value="RIH65886.1"/>
    <property type="molecule type" value="Genomic_DNA"/>
</dbReference>
<dbReference type="Proteomes" id="UP000266441">
    <property type="component" value="Unassembled WGS sequence"/>
</dbReference>
<keyword evidence="3" id="KW-1185">Reference proteome</keyword>
<accession>A0A399D334</accession>
<dbReference type="OrthoDB" id="1085134at2"/>
<dbReference type="AlphaFoldDB" id="A0A399D334"/>
<dbReference type="RefSeq" id="WP_119349122.1">
    <property type="nucleotide sequence ID" value="NZ_QWET01000004.1"/>
</dbReference>
<feature type="chain" id="PRO_5017469624" description="Right-handed parallel beta-helix repeat-containing protein" evidence="1">
    <location>
        <begin position="20"/>
        <end position="338"/>
    </location>
</feature>
<keyword evidence="1" id="KW-0732">Signal</keyword>
<gene>
    <name evidence="2" type="ORF">D1164_06360</name>
</gene>
<feature type="signal peptide" evidence="1">
    <location>
        <begin position="1"/>
        <end position="19"/>
    </location>
</feature>